<dbReference type="EMBL" id="CP012836">
    <property type="protein sequence ID" value="AMQ55897.1"/>
    <property type="molecule type" value="Genomic_DNA"/>
</dbReference>
<dbReference type="AlphaFoldDB" id="A0A142EL92"/>
<keyword evidence="1" id="KW-0732">Signal</keyword>
<feature type="signal peptide" evidence="1">
    <location>
        <begin position="1"/>
        <end position="19"/>
    </location>
</feature>
<dbReference type="STRING" id="1727163.AO498_05700"/>
<evidence type="ECO:0000313" key="3">
    <source>
        <dbReference type="Proteomes" id="UP000073816"/>
    </source>
</evidence>
<dbReference type="Proteomes" id="UP000073816">
    <property type="component" value="Chromosome"/>
</dbReference>
<reference evidence="3" key="1">
    <citation type="submission" date="2015-09" db="EMBL/GenBank/DDBJ databases">
        <title>Complete sequence of Algoriphagus sp. M8-2.</title>
        <authorList>
            <person name="Shintani M."/>
        </authorList>
    </citation>
    <scope>NUCLEOTIDE SEQUENCE [LARGE SCALE GENOMIC DNA]</scope>
    <source>
        <strain evidence="3">M8-2</strain>
    </source>
</reference>
<organism evidence="2 3">
    <name type="scientific">Algoriphagus sanaruensis</name>
    <dbReference type="NCBI Taxonomy" id="1727163"/>
    <lineage>
        <taxon>Bacteria</taxon>
        <taxon>Pseudomonadati</taxon>
        <taxon>Bacteroidota</taxon>
        <taxon>Cytophagia</taxon>
        <taxon>Cytophagales</taxon>
        <taxon>Cyclobacteriaceae</taxon>
        <taxon>Algoriphagus</taxon>
    </lineage>
</organism>
<name>A0A142EL92_9BACT</name>
<dbReference type="KEGG" id="alm:AO498_05700"/>
<evidence type="ECO:0000256" key="1">
    <source>
        <dbReference type="SAM" id="SignalP"/>
    </source>
</evidence>
<sequence length="234" mass="27373">MRKIVFFIFLVSQFLNSVAFCQLAGTNQSFLEKYHEQLPYFQELITGGQYAEASRLIQGDPYRYSRQFEEGSLKINGVYYPGVPLLYDVFRDQVVTFHPIFNQKILIKPEKIESFSLANGERYQYVPGNSSYLHQGNGIYKLLTYGEVLALVKHYKTTKELRELSRFDQEYVEKTDYFIYRNDTFYGISRAKDAYLALEVEPKVIKKKVKEAGANFRQNPEKFLQVLIQLTQAE</sequence>
<dbReference type="OrthoDB" id="655382at2"/>
<protein>
    <submittedName>
        <fullName evidence="2">Uncharacterized protein</fullName>
    </submittedName>
</protein>
<evidence type="ECO:0000313" key="2">
    <source>
        <dbReference type="EMBL" id="AMQ55897.1"/>
    </source>
</evidence>
<dbReference type="PATRIC" id="fig|1727163.4.peg.1184"/>
<reference evidence="2 3" key="2">
    <citation type="journal article" date="2016" name="Genome Announc.">
        <title>Complete Genome Sequence of Algoriphagus sp. Strain M8-2, Isolated from a Brackish Lake.</title>
        <authorList>
            <person name="Muraguchi Y."/>
            <person name="Kushimoto K."/>
            <person name="Ohtsubo Y."/>
            <person name="Suzuki T."/>
            <person name="Dohra H."/>
            <person name="Kimbara K."/>
            <person name="Shintani M."/>
        </authorList>
    </citation>
    <scope>NUCLEOTIDE SEQUENCE [LARGE SCALE GENOMIC DNA]</scope>
    <source>
        <strain evidence="2 3">M8-2</strain>
    </source>
</reference>
<proteinExistence type="predicted"/>
<dbReference type="RefSeq" id="WP_067544632.1">
    <property type="nucleotide sequence ID" value="NZ_CP012836.1"/>
</dbReference>
<accession>A0A142EL92</accession>
<keyword evidence="3" id="KW-1185">Reference proteome</keyword>
<gene>
    <name evidence="2" type="ORF">AO498_05700</name>
</gene>
<feature type="chain" id="PRO_5007494171" evidence="1">
    <location>
        <begin position="20"/>
        <end position="234"/>
    </location>
</feature>